<reference evidence="7 8" key="1">
    <citation type="submission" date="2016-07" db="EMBL/GenBank/DDBJ databases">
        <title>Pervasive Adenine N6-methylation of Active Genes in Fungi.</title>
        <authorList>
            <consortium name="DOE Joint Genome Institute"/>
            <person name="Mondo S.J."/>
            <person name="Dannebaum R.O."/>
            <person name="Kuo R.C."/>
            <person name="Labutti K."/>
            <person name="Haridas S."/>
            <person name="Kuo A."/>
            <person name="Salamov A."/>
            <person name="Ahrendt S.R."/>
            <person name="Lipzen A."/>
            <person name="Sullivan W."/>
            <person name="Andreopoulos W.B."/>
            <person name="Clum A."/>
            <person name="Lindquist E."/>
            <person name="Daum C."/>
            <person name="Ramamoorthy G.K."/>
            <person name="Gryganskyi A."/>
            <person name="Culley D."/>
            <person name="Magnuson J.K."/>
            <person name="James T.Y."/>
            <person name="O'Malley M.A."/>
            <person name="Stajich J.E."/>
            <person name="Spatafora J.W."/>
            <person name="Visel A."/>
            <person name="Grigoriev I.V."/>
        </authorList>
    </citation>
    <scope>NUCLEOTIDE SEQUENCE [LARGE SCALE GENOMIC DNA]</scope>
    <source>
        <strain evidence="7 8">NRRL 2496</strain>
    </source>
</reference>
<sequence>MGRVNGAYVRPHSRSILSVSLFPPLFTTQHTMADAAQPDVPPPNPPLAKDPTPSASEAKKAAAKAKKKKKDKAKKKAKRSSRKTAPKTKIVVRRLPPNLPEDVFMNAVKRWTSDEVVDYKLYLPGKLSKSKGKEHQFSRAYFHMKTMEAVIAFHQGFDGHIFLDNRGIESRAVVEFAPFQKLPKEHKTPDARQGTIDDDPEFLAFVESLKHEETAKEEENVEGATPLERLENRLAMVTAQTLAAEQAAKPKTTPLLDHIRAQKAAAARAKANKKAAAKANKAAAKENTKGEGGESANKKRRDRNKKKKEEKKVAAAGAGAGEESKSPGGEGKSAESKPKKPRPPKDKAAKEKVAKDKVAKEKTSPKEKTAPKDKPVKSKPAKKEGSKSRQQQQQQPGKVSILGRPNASSSSSNTQTAANKSPAP</sequence>
<dbReference type="GO" id="GO:0000184">
    <property type="term" value="P:nuclear-transcribed mRNA catabolic process, nonsense-mediated decay"/>
    <property type="evidence" value="ECO:0007669"/>
    <property type="project" value="UniProtKB-KW"/>
</dbReference>
<feature type="domain" description="UPF3" evidence="6">
    <location>
        <begin position="87"/>
        <end position="264"/>
    </location>
</feature>
<organism evidence="7 8">
    <name type="scientific">Syncephalastrum racemosum</name>
    <name type="common">Filamentous fungus</name>
    <dbReference type="NCBI Taxonomy" id="13706"/>
    <lineage>
        <taxon>Eukaryota</taxon>
        <taxon>Fungi</taxon>
        <taxon>Fungi incertae sedis</taxon>
        <taxon>Mucoromycota</taxon>
        <taxon>Mucoromycotina</taxon>
        <taxon>Mucoromycetes</taxon>
        <taxon>Mucorales</taxon>
        <taxon>Syncephalastraceae</taxon>
        <taxon>Syncephalastrum</taxon>
    </lineage>
</organism>
<dbReference type="SUPFAM" id="SSF54928">
    <property type="entry name" value="RNA-binding domain, RBD"/>
    <property type="match status" value="1"/>
</dbReference>
<evidence type="ECO:0000259" key="6">
    <source>
        <dbReference type="Pfam" id="PF03467"/>
    </source>
</evidence>
<dbReference type="EMBL" id="MCGN01000003">
    <property type="protein sequence ID" value="ORY99078.1"/>
    <property type="molecule type" value="Genomic_DNA"/>
</dbReference>
<feature type="compositionally biased region" description="Basic residues" evidence="5">
    <location>
        <begin position="61"/>
        <end position="89"/>
    </location>
</feature>
<feature type="region of interest" description="Disordered" evidence="5">
    <location>
        <begin position="266"/>
        <end position="424"/>
    </location>
</feature>
<gene>
    <name evidence="7" type="ORF">BCR43DRAFT_217772</name>
</gene>
<dbReference type="OMA" id="EYHAMVE"/>
<feature type="region of interest" description="Disordered" evidence="5">
    <location>
        <begin position="30"/>
        <end position="89"/>
    </location>
</feature>
<dbReference type="OrthoDB" id="18087at2759"/>
<dbReference type="AlphaFoldDB" id="A0A1X2HJ60"/>
<feature type="compositionally biased region" description="Basic and acidic residues" evidence="5">
    <location>
        <begin position="283"/>
        <end position="292"/>
    </location>
</feature>
<name>A0A1X2HJ60_SYNRA</name>
<comment type="caution">
    <text evidence="7">The sequence shown here is derived from an EMBL/GenBank/DDBJ whole genome shotgun (WGS) entry which is preliminary data.</text>
</comment>
<feature type="compositionally biased region" description="Basic residues" evidence="5">
    <location>
        <begin position="298"/>
        <end position="309"/>
    </location>
</feature>
<dbReference type="CDD" id="cd12455">
    <property type="entry name" value="RRM_like_Smg4_UPF3"/>
    <property type="match status" value="1"/>
</dbReference>
<dbReference type="Gene3D" id="3.30.70.330">
    <property type="match status" value="1"/>
</dbReference>
<evidence type="ECO:0000313" key="8">
    <source>
        <dbReference type="Proteomes" id="UP000242180"/>
    </source>
</evidence>
<keyword evidence="8" id="KW-1185">Reference proteome</keyword>
<feature type="compositionally biased region" description="Basic and acidic residues" evidence="5">
    <location>
        <begin position="332"/>
        <end position="387"/>
    </location>
</feature>
<dbReference type="GO" id="GO:0005737">
    <property type="term" value="C:cytoplasm"/>
    <property type="evidence" value="ECO:0007669"/>
    <property type="project" value="TreeGrafter"/>
</dbReference>
<dbReference type="PANTHER" id="PTHR13112">
    <property type="entry name" value="UPF3 REGULATOR OF NONSENSE TRANSCRIPTS-LIKE PROTEIN"/>
    <property type="match status" value="1"/>
</dbReference>
<evidence type="ECO:0000256" key="4">
    <source>
        <dbReference type="ARBA" id="ARBA00023242"/>
    </source>
</evidence>
<dbReference type="InParanoid" id="A0A1X2HJ60"/>
<comment type="similarity">
    <text evidence="2">Belongs to the RENT3 family.</text>
</comment>
<evidence type="ECO:0000313" key="7">
    <source>
        <dbReference type="EMBL" id="ORY99078.1"/>
    </source>
</evidence>
<protein>
    <submittedName>
        <fullName evidence="7">Smg-4/UPF3 family-domain-containing protein</fullName>
    </submittedName>
</protein>
<evidence type="ECO:0000256" key="5">
    <source>
        <dbReference type="SAM" id="MobiDB-lite"/>
    </source>
</evidence>
<feature type="compositionally biased region" description="Pro residues" evidence="5">
    <location>
        <begin position="39"/>
        <end position="48"/>
    </location>
</feature>
<dbReference type="Proteomes" id="UP000242180">
    <property type="component" value="Unassembled WGS sequence"/>
</dbReference>
<dbReference type="Pfam" id="PF03467">
    <property type="entry name" value="Smg4_UPF3"/>
    <property type="match status" value="1"/>
</dbReference>
<keyword evidence="3" id="KW-0866">Nonsense-mediated mRNA decay</keyword>
<feature type="compositionally biased region" description="Low complexity" evidence="5">
    <location>
        <begin position="406"/>
        <end position="424"/>
    </location>
</feature>
<accession>A0A1X2HJ60</accession>
<dbReference type="GO" id="GO:0005730">
    <property type="term" value="C:nucleolus"/>
    <property type="evidence" value="ECO:0007669"/>
    <property type="project" value="TreeGrafter"/>
</dbReference>
<dbReference type="STRING" id="13706.A0A1X2HJ60"/>
<keyword evidence="4" id="KW-0539">Nucleus</keyword>
<dbReference type="InterPro" id="IPR039722">
    <property type="entry name" value="Upf3"/>
</dbReference>
<dbReference type="PANTHER" id="PTHR13112:SF0">
    <property type="entry name" value="FI21285P1"/>
    <property type="match status" value="1"/>
</dbReference>
<proteinExistence type="inferred from homology"/>
<dbReference type="GO" id="GO:0003729">
    <property type="term" value="F:mRNA binding"/>
    <property type="evidence" value="ECO:0007669"/>
    <property type="project" value="TreeGrafter"/>
</dbReference>
<dbReference type="InterPro" id="IPR012677">
    <property type="entry name" value="Nucleotide-bd_a/b_plait_sf"/>
</dbReference>
<evidence type="ECO:0000256" key="2">
    <source>
        <dbReference type="ARBA" id="ARBA00005991"/>
    </source>
</evidence>
<dbReference type="InterPro" id="IPR035979">
    <property type="entry name" value="RBD_domain_sf"/>
</dbReference>
<evidence type="ECO:0000256" key="3">
    <source>
        <dbReference type="ARBA" id="ARBA00023161"/>
    </source>
</evidence>
<comment type="subcellular location">
    <subcellularLocation>
        <location evidence="1">Nucleus</location>
    </subcellularLocation>
</comment>
<dbReference type="InterPro" id="IPR005120">
    <property type="entry name" value="UPF3_dom"/>
</dbReference>
<evidence type="ECO:0000256" key="1">
    <source>
        <dbReference type="ARBA" id="ARBA00004123"/>
    </source>
</evidence>
<dbReference type="GO" id="GO:0045727">
    <property type="term" value="P:positive regulation of translation"/>
    <property type="evidence" value="ECO:0007669"/>
    <property type="project" value="TreeGrafter"/>
</dbReference>